<evidence type="ECO:0008006" key="4">
    <source>
        <dbReference type="Google" id="ProtNLM"/>
    </source>
</evidence>
<keyword evidence="1" id="KW-1133">Transmembrane helix</keyword>
<dbReference type="InterPro" id="IPR025329">
    <property type="entry name" value="DUF4235"/>
</dbReference>
<evidence type="ECO:0000313" key="3">
    <source>
        <dbReference type="Proteomes" id="UP001157126"/>
    </source>
</evidence>
<comment type="caution">
    <text evidence="2">The sequence shown here is derived from an EMBL/GenBank/DDBJ whole genome shotgun (WGS) entry which is preliminary data.</text>
</comment>
<keyword evidence="1" id="KW-0812">Transmembrane</keyword>
<dbReference type="RefSeq" id="WP_284305661.1">
    <property type="nucleotide sequence ID" value="NZ_BSUO01000001.1"/>
</dbReference>
<evidence type="ECO:0000313" key="2">
    <source>
        <dbReference type="EMBL" id="GMA42220.1"/>
    </source>
</evidence>
<evidence type="ECO:0000256" key="1">
    <source>
        <dbReference type="SAM" id="Phobius"/>
    </source>
</evidence>
<keyword evidence="1" id="KW-0472">Membrane</keyword>
<reference evidence="3" key="1">
    <citation type="journal article" date="2019" name="Int. J. Syst. Evol. Microbiol.">
        <title>The Global Catalogue of Microorganisms (GCM) 10K type strain sequencing project: providing services to taxonomists for standard genome sequencing and annotation.</title>
        <authorList>
            <consortium name="The Broad Institute Genomics Platform"/>
            <consortium name="The Broad Institute Genome Sequencing Center for Infectious Disease"/>
            <person name="Wu L."/>
            <person name="Ma J."/>
        </authorList>
    </citation>
    <scope>NUCLEOTIDE SEQUENCE [LARGE SCALE GENOMIC DNA]</scope>
    <source>
        <strain evidence="3">NBRC 113072</strain>
    </source>
</reference>
<organism evidence="2 3">
    <name type="scientific">Mobilicoccus caccae</name>
    <dbReference type="NCBI Taxonomy" id="1859295"/>
    <lineage>
        <taxon>Bacteria</taxon>
        <taxon>Bacillati</taxon>
        <taxon>Actinomycetota</taxon>
        <taxon>Actinomycetes</taxon>
        <taxon>Micrococcales</taxon>
        <taxon>Dermatophilaceae</taxon>
        <taxon>Mobilicoccus</taxon>
    </lineage>
</organism>
<keyword evidence="3" id="KW-1185">Reference proteome</keyword>
<sequence length="92" mass="9859">MGEKVFKILGTAAAVGAGVLAKKISEGGWKAVMASDPPANPEDPDTEMYEAIAWALFSGAVISLVRMLVSRQWTQYYAKSTGRRPSNPNDVS</sequence>
<accession>A0ABQ6IWA0</accession>
<gene>
    <name evidence="2" type="ORF">GCM10025883_42650</name>
</gene>
<feature type="transmembrane region" description="Helical" evidence="1">
    <location>
        <begin position="51"/>
        <end position="69"/>
    </location>
</feature>
<dbReference type="Pfam" id="PF14019">
    <property type="entry name" value="DUF4235"/>
    <property type="match status" value="1"/>
</dbReference>
<dbReference type="EMBL" id="BSUO01000001">
    <property type="protein sequence ID" value="GMA42220.1"/>
    <property type="molecule type" value="Genomic_DNA"/>
</dbReference>
<name>A0ABQ6IWA0_9MICO</name>
<protein>
    <recommendedName>
        <fullName evidence="4">DUF4235 domain-containing protein</fullName>
    </recommendedName>
</protein>
<proteinExistence type="predicted"/>
<dbReference type="Proteomes" id="UP001157126">
    <property type="component" value="Unassembled WGS sequence"/>
</dbReference>